<evidence type="ECO:0000259" key="11">
    <source>
        <dbReference type="PROSITE" id="PS50994"/>
    </source>
</evidence>
<dbReference type="VEuPathDB" id="FungiDB:AeMF1_011955"/>
<feature type="region of interest" description="Disordered" evidence="10">
    <location>
        <begin position="159"/>
        <end position="231"/>
    </location>
</feature>
<feature type="compositionally biased region" description="Polar residues" evidence="10">
    <location>
        <begin position="188"/>
        <end position="205"/>
    </location>
</feature>
<keyword evidence="2" id="KW-0479">Metal-binding</keyword>
<keyword evidence="1" id="KW-0540">Nuclease</keyword>
<evidence type="ECO:0000313" key="13">
    <source>
        <dbReference type="Proteomes" id="UP000481153"/>
    </source>
</evidence>
<dbReference type="EMBL" id="VJMJ01000281">
    <property type="protein sequence ID" value="KAF0724131.1"/>
    <property type="molecule type" value="Genomic_DNA"/>
</dbReference>
<dbReference type="Pfam" id="PF25597">
    <property type="entry name" value="SH3_retrovirus"/>
    <property type="match status" value="1"/>
</dbReference>
<keyword evidence="5" id="KW-0460">Magnesium</keyword>
<evidence type="ECO:0000256" key="3">
    <source>
        <dbReference type="ARBA" id="ARBA00022759"/>
    </source>
</evidence>
<keyword evidence="8" id="KW-0239">DNA-directed DNA polymerase</keyword>
<dbReference type="GO" id="GO:0015074">
    <property type="term" value="P:DNA integration"/>
    <property type="evidence" value="ECO:0007669"/>
    <property type="project" value="UniProtKB-KW"/>
</dbReference>
<dbReference type="AlphaFoldDB" id="A0A6G0WBY5"/>
<dbReference type="GO" id="GO:0006310">
    <property type="term" value="P:DNA recombination"/>
    <property type="evidence" value="ECO:0007669"/>
    <property type="project" value="UniProtKB-KW"/>
</dbReference>
<accession>A0A6G0WBY5</accession>
<proteinExistence type="predicted"/>
<dbReference type="PROSITE" id="PS50994">
    <property type="entry name" value="INTEGRASE"/>
    <property type="match status" value="1"/>
</dbReference>
<evidence type="ECO:0000256" key="9">
    <source>
        <dbReference type="ARBA" id="ARBA00023172"/>
    </source>
</evidence>
<evidence type="ECO:0000256" key="4">
    <source>
        <dbReference type="ARBA" id="ARBA00022801"/>
    </source>
</evidence>
<organism evidence="12 13">
    <name type="scientific">Aphanomyces euteiches</name>
    <dbReference type="NCBI Taxonomy" id="100861"/>
    <lineage>
        <taxon>Eukaryota</taxon>
        <taxon>Sar</taxon>
        <taxon>Stramenopiles</taxon>
        <taxon>Oomycota</taxon>
        <taxon>Saprolegniomycetes</taxon>
        <taxon>Saprolegniales</taxon>
        <taxon>Verrucalvaceae</taxon>
        <taxon>Aphanomyces</taxon>
    </lineage>
</organism>
<dbReference type="InterPro" id="IPR057670">
    <property type="entry name" value="SH3_retrovirus"/>
</dbReference>
<evidence type="ECO:0000256" key="2">
    <source>
        <dbReference type="ARBA" id="ARBA00022723"/>
    </source>
</evidence>
<evidence type="ECO:0000256" key="10">
    <source>
        <dbReference type="SAM" id="MobiDB-lite"/>
    </source>
</evidence>
<name>A0A6G0WBY5_9STRA</name>
<keyword evidence="6" id="KW-0229">DNA integration</keyword>
<dbReference type="GO" id="GO:0003964">
    <property type="term" value="F:RNA-directed DNA polymerase activity"/>
    <property type="evidence" value="ECO:0007669"/>
    <property type="project" value="UniProtKB-KW"/>
</dbReference>
<evidence type="ECO:0000256" key="7">
    <source>
        <dbReference type="ARBA" id="ARBA00022918"/>
    </source>
</evidence>
<evidence type="ECO:0000256" key="6">
    <source>
        <dbReference type="ARBA" id="ARBA00022908"/>
    </source>
</evidence>
<dbReference type="GO" id="GO:0016787">
    <property type="term" value="F:hydrolase activity"/>
    <property type="evidence" value="ECO:0007669"/>
    <property type="project" value="UniProtKB-KW"/>
</dbReference>
<keyword evidence="9" id="KW-0233">DNA recombination</keyword>
<reference evidence="12 13" key="1">
    <citation type="submission" date="2019-07" db="EMBL/GenBank/DDBJ databases">
        <title>Genomics analysis of Aphanomyces spp. identifies a new class of oomycete effector associated with host adaptation.</title>
        <authorList>
            <person name="Gaulin E."/>
        </authorList>
    </citation>
    <scope>NUCLEOTIDE SEQUENCE [LARGE SCALE GENOMIC DNA]</scope>
    <source>
        <strain evidence="12 13">ATCC 201684</strain>
    </source>
</reference>
<dbReference type="PANTHER" id="PTHR42648:SF11">
    <property type="entry name" value="TRANSPOSON TY4-P GAG-POL POLYPROTEIN"/>
    <property type="match status" value="1"/>
</dbReference>
<keyword evidence="8" id="KW-0808">Transferase</keyword>
<feature type="compositionally biased region" description="Basic and acidic residues" evidence="10">
    <location>
        <begin position="177"/>
        <end position="186"/>
    </location>
</feature>
<dbReference type="GO" id="GO:0003676">
    <property type="term" value="F:nucleic acid binding"/>
    <property type="evidence" value="ECO:0007669"/>
    <property type="project" value="InterPro"/>
</dbReference>
<dbReference type="Proteomes" id="UP000481153">
    <property type="component" value="Unassembled WGS sequence"/>
</dbReference>
<keyword evidence="13" id="KW-1185">Reference proteome</keyword>
<evidence type="ECO:0000256" key="8">
    <source>
        <dbReference type="ARBA" id="ARBA00022932"/>
    </source>
</evidence>
<dbReference type="InterPro" id="IPR036397">
    <property type="entry name" value="RNaseH_sf"/>
</dbReference>
<evidence type="ECO:0000256" key="1">
    <source>
        <dbReference type="ARBA" id="ARBA00022722"/>
    </source>
</evidence>
<dbReference type="GO" id="GO:0004519">
    <property type="term" value="F:endonuclease activity"/>
    <property type="evidence" value="ECO:0007669"/>
    <property type="project" value="UniProtKB-KW"/>
</dbReference>
<evidence type="ECO:0000313" key="12">
    <source>
        <dbReference type="EMBL" id="KAF0724131.1"/>
    </source>
</evidence>
<keyword evidence="7" id="KW-0695">RNA-directed DNA polymerase</keyword>
<dbReference type="SUPFAM" id="SSF53098">
    <property type="entry name" value="Ribonuclease H-like"/>
    <property type="match status" value="1"/>
</dbReference>
<keyword evidence="8" id="KW-0548">Nucleotidyltransferase</keyword>
<protein>
    <recommendedName>
        <fullName evidence="11">Integrase catalytic domain-containing protein</fullName>
    </recommendedName>
</protein>
<dbReference type="InterPro" id="IPR001584">
    <property type="entry name" value="Integrase_cat-core"/>
</dbReference>
<evidence type="ECO:0000256" key="5">
    <source>
        <dbReference type="ARBA" id="ARBA00022842"/>
    </source>
</evidence>
<feature type="domain" description="Integrase catalytic" evidence="11">
    <location>
        <begin position="1"/>
        <end position="85"/>
    </location>
</feature>
<dbReference type="InterPro" id="IPR012337">
    <property type="entry name" value="RNaseH-like_sf"/>
</dbReference>
<gene>
    <name evidence="12" type="ORF">Ae201684_017140</name>
</gene>
<comment type="caution">
    <text evidence="12">The sequence shown here is derived from an EMBL/GenBank/DDBJ whole genome shotgun (WGS) entry which is preliminary data.</text>
</comment>
<sequence>MALVNHIKSLGVTHETSAVDSQWQNGKAERFNQTLFEMAMAMMRHADMARHWWAEACATACYIRNRVVNTSSPTKTPLELLFGHKIVYKNWRVWGCIAYRLLLYQTRRNKLKAKSSKCIFLGYSETQKAYRVYDIADRKICVTTEVTFFDDVFHADEISDESDSDDGGSIVDDDGSVEDKEGEKKWTPPTQRFYGTNTPSMSNVQRFHGIGSIQQARRGGNSSDDDDVRAR</sequence>
<dbReference type="PANTHER" id="PTHR42648">
    <property type="entry name" value="TRANSPOSASE, PUTATIVE-RELATED"/>
    <property type="match status" value="1"/>
</dbReference>
<keyword evidence="4" id="KW-0378">Hydrolase</keyword>
<dbReference type="InterPro" id="IPR039537">
    <property type="entry name" value="Retrotran_Ty1/copia-like"/>
</dbReference>
<dbReference type="GO" id="GO:0003887">
    <property type="term" value="F:DNA-directed DNA polymerase activity"/>
    <property type="evidence" value="ECO:0007669"/>
    <property type="project" value="UniProtKB-KW"/>
</dbReference>
<dbReference type="Gene3D" id="3.30.420.10">
    <property type="entry name" value="Ribonuclease H-like superfamily/Ribonuclease H"/>
    <property type="match status" value="1"/>
</dbReference>
<feature type="compositionally biased region" description="Acidic residues" evidence="10">
    <location>
        <begin position="159"/>
        <end position="176"/>
    </location>
</feature>
<keyword evidence="3" id="KW-0255">Endonuclease</keyword>
<dbReference type="GO" id="GO:0046872">
    <property type="term" value="F:metal ion binding"/>
    <property type="evidence" value="ECO:0007669"/>
    <property type="project" value="UniProtKB-KW"/>
</dbReference>